<dbReference type="EMBL" id="BX569694">
    <property type="protein sequence ID" value="CAE08527.1"/>
    <property type="molecule type" value="Genomic_DNA"/>
</dbReference>
<evidence type="ECO:0000313" key="3">
    <source>
        <dbReference type="EMBL" id="CAE08527.1"/>
    </source>
</evidence>
<dbReference type="STRING" id="84588.SYNW2012"/>
<dbReference type="InterPro" id="IPR016024">
    <property type="entry name" value="ARM-type_fold"/>
</dbReference>
<dbReference type="KEGG" id="syw:SYNW2012"/>
<dbReference type="eggNOG" id="COG1413">
    <property type="taxonomic scope" value="Bacteria"/>
</dbReference>
<dbReference type="InterPro" id="IPR011989">
    <property type="entry name" value="ARM-like"/>
</dbReference>
<proteinExistence type="predicted"/>
<evidence type="ECO:0000313" key="4">
    <source>
        <dbReference type="Proteomes" id="UP000001422"/>
    </source>
</evidence>
<keyword evidence="2" id="KW-0605">Phycobilisome</keyword>
<dbReference type="Pfam" id="PF13646">
    <property type="entry name" value="HEAT_2"/>
    <property type="match status" value="2"/>
</dbReference>
<reference evidence="3 4" key="1">
    <citation type="journal article" date="2003" name="Nature">
        <title>The genome of a motile marine Synechococcus.</title>
        <authorList>
            <person name="Palenik B."/>
            <person name="Brahamsha B."/>
            <person name="Larimer F."/>
            <person name="Land M."/>
            <person name="Hauser L."/>
            <person name="Chain P."/>
            <person name="Lamerdin J."/>
            <person name="Regala W."/>
            <person name="Allen E.A."/>
            <person name="McCarren J."/>
            <person name="Paulsen I."/>
            <person name="Dufresne A."/>
            <person name="Partensky F."/>
            <person name="Webb E."/>
            <person name="Waterbury J."/>
        </authorList>
    </citation>
    <scope>NUCLEOTIDE SEQUENCE [LARGE SCALE GENOMIC DNA]</scope>
    <source>
        <strain evidence="3 4">WH8102</strain>
    </source>
</reference>
<dbReference type="HOGENOM" id="CLU_109847_0_0_3"/>
<dbReference type="Gene3D" id="1.25.10.10">
    <property type="entry name" value="Leucine-rich Repeat Variant"/>
    <property type="match status" value="1"/>
</dbReference>
<keyword evidence="4" id="KW-1185">Reference proteome</keyword>
<accession>Q7U4Q5</accession>
<keyword evidence="1" id="KW-0042">Antenna complex</keyword>
<evidence type="ECO:0000256" key="1">
    <source>
        <dbReference type="ARBA" id="ARBA00022549"/>
    </source>
</evidence>
<gene>
    <name evidence="3" type="primary">cpeZ</name>
    <name evidence="3" type="ordered locus">SYNW2012</name>
</gene>
<sequence length="206" mass="22903">MLSIDSLFEDLRHPNPRIQEEASLILSEHYQEEALPMLLELFCHQDPKVYRAAVKGIGFFGSSAFDPLIELYATTENQTARRCCPKAFVQLFKNFPDQPFPDSVMQMLEQGINDTDMVVVQGALMCLGQIGKQQFKSEEAIKLLAKSLSSENVALIFSASQALADIPHPMAEVALHALQDNNDDPLIQEAAQSALARLQNLLNSRS</sequence>
<protein>
    <submittedName>
        <fullName evidence="3">Bilin biosynthesis protein cpeZ</fullName>
    </submittedName>
</protein>
<evidence type="ECO:0000256" key="2">
    <source>
        <dbReference type="ARBA" id="ARBA00022738"/>
    </source>
</evidence>
<dbReference type="Proteomes" id="UP000001422">
    <property type="component" value="Chromosome"/>
</dbReference>
<organism evidence="3 4">
    <name type="scientific">Parasynechococcus marenigrum (strain WH8102)</name>
    <dbReference type="NCBI Taxonomy" id="84588"/>
    <lineage>
        <taxon>Bacteria</taxon>
        <taxon>Bacillati</taxon>
        <taxon>Cyanobacteriota</taxon>
        <taxon>Cyanophyceae</taxon>
        <taxon>Synechococcales</taxon>
        <taxon>Prochlorococcaceae</taxon>
        <taxon>Parasynechococcus</taxon>
        <taxon>Parasynechococcus marenigrum</taxon>
    </lineage>
</organism>
<dbReference type="SUPFAM" id="SSF48371">
    <property type="entry name" value="ARM repeat"/>
    <property type="match status" value="1"/>
</dbReference>
<name>Q7U4Q5_PARMW</name>
<dbReference type="GO" id="GO:0030089">
    <property type="term" value="C:phycobilisome"/>
    <property type="evidence" value="ECO:0007669"/>
    <property type="project" value="UniProtKB-KW"/>
</dbReference>
<dbReference type="AlphaFoldDB" id="Q7U4Q5"/>